<keyword evidence="3" id="KW-1185">Reference proteome</keyword>
<feature type="domain" description="CxC1-like cysteine cluster associated with KDZ transposases" evidence="1">
    <location>
        <begin position="46"/>
        <end position="112"/>
    </location>
</feature>
<dbReference type="Proteomes" id="UP000054217">
    <property type="component" value="Unassembled WGS sequence"/>
</dbReference>
<dbReference type="Pfam" id="PF18802">
    <property type="entry name" value="CxC1"/>
    <property type="match status" value="1"/>
</dbReference>
<sequence length="148" mass="16612">WSQDVIPALLKPYLWYLQASQSLWVVVDPLAHHLSGCPTCVVHSLTEIEISYCACTPAPIHLMGHGLFACSPISPTLAVDLQVLEFMRKLFVWLTPNTTAWCEALESFLDAQGYKLQSKVCCIHRIIIILSVPLMCSHTTHTPYILSY</sequence>
<protein>
    <recommendedName>
        <fullName evidence="1">CxC1-like cysteine cluster associated with KDZ transposases domain-containing protein</fullName>
    </recommendedName>
</protein>
<reference evidence="3" key="2">
    <citation type="submission" date="2015-01" db="EMBL/GenBank/DDBJ databases">
        <title>Evolutionary Origins and Diversification of the Mycorrhizal Mutualists.</title>
        <authorList>
            <consortium name="DOE Joint Genome Institute"/>
            <consortium name="Mycorrhizal Genomics Consortium"/>
            <person name="Kohler A."/>
            <person name="Kuo A."/>
            <person name="Nagy L.G."/>
            <person name="Floudas D."/>
            <person name="Copeland A."/>
            <person name="Barry K.W."/>
            <person name="Cichocki N."/>
            <person name="Veneault-Fourrey C."/>
            <person name="LaButti K."/>
            <person name="Lindquist E.A."/>
            <person name="Lipzen A."/>
            <person name="Lundell T."/>
            <person name="Morin E."/>
            <person name="Murat C."/>
            <person name="Riley R."/>
            <person name="Ohm R."/>
            <person name="Sun H."/>
            <person name="Tunlid A."/>
            <person name="Henrissat B."/>
            <person name="Grigoriev I.V."/>
            <person name="Hibbett D.S."/>
            <person name="Martin F."/>
        </authorList>
    </citation>
    <scope>NUCLEOTIDE SEQUENCE [LARGE SCALE GENOMIC DNA]</scope>
    <source>
        <strain evidence="3">Marx 270</strain>
    </source>
</reference>
<organism evidence="2 3">
    <name type="scientific">Pisolithus tinctorius Marx 270</name>
    <dbReference type="NCBI Taxonomy" id="870435"/>
    <lineage>
        <taxon>Eukaryota</taxon>
        <taxon>Fungi</taxon>
        <taxon>Dikarya</taxon>
        <taxon>Basidiomycota</taxon>
        <taxon>Agaricomycotina</taxon>
        <taxon>Agaricomycetes</taxon>
        <taxon>Agaricomycetidae</taxon>
        <taxon>Boletales</taxon>
        <taxon>Sclerodermatineae</taxon>
        <taxon>Pisolithaceae</taxon>
        <taxon>Pisolithus</taxon>
    </lineage>
</organism>
<proteinExistence type="predicted"/>
<reference evidence="2 3" key="1">
    <citation type="submission" date="2014-04" db="EMBL/GenBank/DDBJ databases">
        <authorList>
            <consortium name="DOE Joint Genome Institute"/>
            <person name="Kuo A."/>
            <person name="Kohler A."/>
            <person name="Costa M.D."/>
            <person name="Nagy L.G."/>
            <person name="Floudas D."/>
            <person name="Copeland A."/>
            <person name="Barry K.W."/>
            <person name="Cichocki N."/>
            <person name="Veneault-Fourrey C."/>
            <person name="LaButti K."/>
            <person name="Lindquist E.A."/>
            <person name="Lipzen A."/>
            <person name="Lundell T."/>
            <person name="Morin E."/>
            <person name="Murat C."/>
            <person name="Sun H."/>
            <person name="Tunlid A."/>
            <person name="Henrissat B."/>
            <person name="Grigoriev I.V."/>
            <person name="Hibbett D.S."/>
            <person name="Martin F."/>
            <person name="Nordberg H.P."/>
            <person name="Cantor M.N."/>
            <person name="Hua S.X."/>
        </authorList>
    </citation>
    <scope>NUCLEOTIDE SEQUENCE [LARGE SCALE GENOMIC DNA]</scope>
    <source>
        <strain evidence="2 3">Marx 270</strain>
    </source>
</reference>
<dbReference type="HOGENOM" id="CLU_004552_6_2_1"/>
<dbReference type="OrthoDB" id="3200967at2759"/>
<gene>
    <name evidence="2" type="ORF">M404DRAFT_161375</name>
</gene>
<dbReference type="EMBL" id="KN832034">
    <property type="protein sequence ID" value="KIN97103.1"/>
    <property type="molecule type" value="Genomic_DNA"/>
</dbReference>
<name>A0A0C3NP68_PISTI</name>
<evidence type="ECO:0000259" key="1">
    <source>
        <dbReference type="Pfam" id="PF18802"/>
    </source>
</evidence>
<dbReference type="STRING" id="870435.A0A0C3NP68"/>
<feature type="non-terminal residue" evidence="2">
    <location>
        <position position="1"/>
    </location>
</feature>
<evidence type="ECO:0000313" key="2">
    <source>
        <dbReference type="EMBL" id="KIN97103.1"/>
    </source>
</evidence>
<dbReference type="AlphaFoldDB" id="A0A0C3NP68"/>
<dbReference type="InterPro" id="IPR041320">
    <property type="entry name" value="CxC1"/>
</dbReference>
<evidence type="ECO:0000313" key="3">
    <source>
        <dbReference type="Proteomes" id="UP000054217"/>
    </source>
</evidence>
<accession>A0A0C3NP68</accession>
<dbReference type="InParanoid" id="A0A0C3NP68"/>